<evidence type="ECO:0000313" key="2">
    <source>
        <dbReference type="EMBL" id="GBG31331.1"/>
    </source>
</evidence>
<evidence type="ECO:0000313" key="3">
    <source>
        <dbReference type="Proteomes" id="UP000241890"/>
    </source>
</evidence>
<feature type="region of interest" description="Disordered" evidence="1">
    <location>
        <begin position="161"/>
        <end position="189"/>
    </location>
</feature>
<proteinExistence type="predicted"/>
<feature type="compositionally biased region" description="Polar residues" evidence="1">
    <location>
        <begin position="276"/>
        <end position="285"/>
    </location>
</feature>
<gene>
    <name evidence="2" type="ORF">FCC1311_075552</name>
</gene>
<protein>
    <submittedName>
        <fullName evidence="2">Uncharacterized protein</fullName>
    </submittedName>
</protein>
<feature type="compositionally biased region" description="Low complexity" evidence="1">
    <location>
        <begin position="170"/>
        <end position="186"/>
    </location>
</feature>
<evidence type="ECO:0000256" key="1">
    <source>
        <dbReference type="SAM" id="MobiDB-lite"/>
    </source>
</evidence>
<feature type="compositionally biased region" description="Acidic residues" evidence="1">
    <location>
        <begin position="1"/>
        <end position="22"/>
    </location>
</feature>
<dbReference type="InParanoid" id="A0A2R5GSI3"/>
<dbReference type="Proteomes" id="UP000241890">
    <property type="component" value="Unassembled WGS sequence"/>
</dbReference>
<name>A0A2R5GSI3_9STRA</name>
<reference evidence="2 3" key="1">
    <citation type="submission" date="2017-12" db="EMBL/GenBank/DDBJ databases">
        <title>Sequencing, de novo assembly and annotation of complete genome of a new Thraustochytrid species, strain FCC1311.</title>
        <authorList>
            <person name="Sedici K."/>
            <person name="Godart F."/>
            <person name="Aiese Cigliano R."/>
            <person name="Sanseverino W."/>
            <person name="Barakat M."/>
            <person name="Ortet P."/>
            <person name="Marechal E."/>
            <person name="Cagnac O."/>
            <person name="Amato A."/>
        </authorList>
    </citation>
    <scope>NUCLEOTIDE SEQUENCE [LARGE SCALE GENOMIC DNA]</scope>
</reference>
<feature type="region of interest" description="Disordered" evidence="1">
    <location>
        <begin position="113"/>
        <end position="147"/>
    </location>
</feature>
<feature type="region of interest" description="Disordered" evidence="1">
    <location>
        <begin position="1"/>
        <end position="37"/>
    </location>
</feature>
<sequence>MEGVENDGDGDDDQDMDEDCEMTFDGGHTGYGRPIDEEDEELLQAFSDVHVPNAHHLSSHFSGFRSVTPERPSNPMAQMLAYEQQQQQQQQQQHEQQQLTLNIPQHASLRPIHSPSAAWSHGARAISRSPHPNSGMVAGKRTGEASPLPMLMSSEYFSPRKMKRSSMLDSGRSNSMSSHGSVGSLGMDSLTRSTSGIQYGKYWPDASSMARAPSRCGIRETDEGSMYGSDLSLLDDSSEILYTPRDHHGERSRTFSIHSLSPSPRPGQLRGGGTPKSISGASASATPDRAGNVAAAAAARSVDGLSPLRDVMRQVGL</sequence>
<accession>A0A2R5GSI3</accession>
<organism evidence="2 3">
    <name type="scientific">Hondaea fermentalgiana</name>
    <dbReference type="NCBI Taxonomy" id="2315210"/>
    <lineage>
        <taxon>Eukaryota</taxon>
        <taxon>Sar</taxon>
        <taxon>Stramenopiles</taxon>
        <taxon>Bigyra</taxon>
        <taxon>Labyrinthulomycetes</taxon>
        <taxon>Thraustochytrida</taxon>
        <taxon>Thraustochytriidae</taxon>
        <taxon>Hondaea</taxon>
    </lineage>
</organism>
<comment type="caution">
    <text evidence="2">The sequence shown here is derived from an EMBL/GenBank/DDBJ whole genome shotgun (WGS) entry which is preliminary data.</text>
</comment>
<feature type="region of interest" description="Disordered" evidence="1">
    <location>
        <begin position="246"/>
        <end position="289"/>
    </location>
</feature>
<dbReference type="AlphaFoldDB" id="A0A2R5GSI3"/>
<keyword evidence="3" id="KW-1185">Reference proteome</keyword>
<dbReference type="EMBL" id="BEYU01000095">
    <property type="protein sequence ID" value="GBG31331.1"/>
    <property type="molecule type" value="Genomic_DNA"/>
</dbReference>